<organism evidence="1 2">
    <name type="scientific">Mycolicibacillus koreensis</name>
    <dbReference type="NCBI Taxonomy" id="1069220"/>
    <lineage>
        <taxon>Bacteria</taxon>
        <taxon>Bacillati</taxon>
        <taxon>Actinomycetota</taxon>
        <taxon>Actinomycetes</taxon>
        <taxon>Mycobacteriales</taxon>
        <taxon>Mycobacteriaceae</taxon>
        <taxon>Mycolicibacillus</taxon>
    </lineage>
</organism>
<dbReference type="EMBL" id="NCXO01000010">
    <property type="protein sequence ID" value="OSC34465.1"/>
    <property type="molecule type" value="Genomic_DNA"/>
</dbReference>
<reference evidence="1 2" key="1">
    <citation type="submission" date="2017-04" db="EMBL/GenBank/DDBJ databases">
        <title>The new phylogeny of genus Mycobacterium.</title>
        <authorList>
            <person name="Tortoli E."/>
            <person name="Trovato A."/>
            <person name="Cirillo D.M."/>
        </authorList>
    </citation>
    <scope>NUCLEOTIDE SEQUENCE [LARGE SCALE GENOMIC DNA]</scope>
    <source>
        <strain evidence="1 2">KCTC 19819</strain>
    </source>
</reference>
<evidence type="ECO:0000313" key="1">
    <source>
        <dbReference type="EMBL" id="OSC34465.1"/>
    </source>
</evidence>
<comment type="caution">
    <text evidence="1">The sequence shown here is derived from an EMBL/GenBank/DDBJ whole genome shotgun (WGS) entry which is preliminary data.</text>
</comment>
<gene>
    <name evidence="1" type="ORF">B8W67_06935</name>
</gene>
<proteinExistence type="predicted"/>
<dbReference type="RefSeq" id="WP_085303122.1">
    <property type="nucleotide sequence ID" value="NZ_AP022594.1"/>
</dbReference>
<accession>A0A7I7SI00</accession>
<keyword evidence="2" id="KW-1185">Reference proteome</keyword>
<evidence type="ECO:0000313" key="2">
    <source>
        <dbReference type="Proteomes" id="UP000193577"/>
    </source>
</evidence>
<protein>
    <submittedName>
        <fullName evidence="1">Uncharacterized protein</fullName>
    </submittedName>
</protein>
<dbReference type="Proteomes" id="UP000193577">
    <property type="component" value="Unassembled WGS sequence"/>
</dbReference>
<dbReference type="AlphaFoldDB" id="A0A7I7SI00"/>
<sequence length="136" mass="13776">MPRPHPGWSVAVCAVAVFASSWLPWLHSADGRANAVGGVVGALPRADGFGAGQLVLWLAAVLLVAGAMIGRGISTLTSSIGALVISLLLVATVTWYYRDNVTASIAAGYGLFTGAGAVAAATGCSVWALLVALRDR</sequence>
<name>A0A7I7SI00_9MYCO</name>
<dbReference type="OrthoDB" id="4762605at2"/>